<reference evidence="6 7" key="1">
    <citation type="submission" date="2016-08" db="EMBL/GenBank/DDBJ databases">
        <title>A Parts List for Fungal Cellulosomes Revealed by Comparative Genomics.</title>
        <authorList>
            <consortium name="DOE Joint Genome Institute"/>
            <person name="Haitjema C.H."/>
            <person name="Gilmore S.P."/>
            <person name="Henske J.K."/>
            <person name="Solomon K.V."/>
            <person name="De Groot R."/>
            <person name="Kuo A."/>
            <person name="Mondo S.J."/>
            <person name="Salamov A.A."/>
            <person name="Labutti K."/>
            <person name="Zhao Z."/>
            <person name="Chiniquy J."/>
            <person name="Barry K."/>
            <person name="Brewer H.M."/>
            <person name="Purvine S.O."/>
            <person name="Wright A.T."/>
            <person name="Boxma B."/>
            <person name="Van Alen T."/>
            <person name="Hackstein J.H."/>
            <person name="Baker S.E."/>
            <person name="Grigoriev I.V."/>
            <person name="O'Malley M.A."/>
        </authorList>
    </citation>
    <scope>NUCLEOTIDE SEQUENCE [LARGE SCALE GENOMIC DNA]</scope>
    <source>
        <strain evidence="6 7">G1</strain>
    </source>
</reference>
<accession>A0A1Y2FE50</accession>
<feature type="domain" description="Dynamin-type G" evidence="5">
    <location>
        <begin position="31"/>
        <end position="303"/>
    </location>
</feature>
<feature type="compositionally biased region" description="Acidic residues" evidence="3">
    <location>
        <begin position="590"/>
        <end position="604"/>
    </location>
</feature>
<keyword evidence="1" id="KW-0547">Nucleotide-binding</keyword>
<dbReference type="OrthoDB" id="2158540at2759"/>
<dbReference type="PANTHER" id="PTHR11566:SF21">
    <property type="entry name" value="DYNAMIN RELATED PROTEIN 1, ISOFORM A"/>
    <property type="match status" value="1"/>
</dbReference>
<keyword evidence="6" id="KW-0378">Hydrolase</keyword>
<evidence type="ECO:0000256" key="2">
    <source>
        <dbReference type="ARBA" id="ARBA00023134"/>
    </source>
</evidence>
<dbReference type="PRINTS" id="PR00195">
    <property type="entry name" value="DYNAMIN"/>
</dbReference>
<dbReference type="InterPro" id="IPR020850">
    <property type="entry name" value="GED_dom"/>
</dbReference>
<dbReference type="InterPro" id="IPR027417">
    <property type="entry name" value="P-loop_NTPase"/>
</dbReference>
<dbReference type="InterPro" id="IPR001401">
    <property type="entry name" value="Dynamin_GTPase"/>
</dbReference>
<dbReference type="PROSITE" id="PS51388">
    <property type="entry name" value="GED"/>
    <property type="match status" value="1"/>
</dbReference>
<dbReference type="InterPro" id="IPR000375">
    <property type="entry name" value="Dynamin_stalk"/>
</dbReference>
<dbReference type="GO" id="GO:0008017">
    <property type="term" value="F:microtubule binding"/>
    <property type="evidence" value="ECO:0007669"/>
    <property type="project" value="TreeGrafter"/>
</dbReference>
<protein>
    <submittedName>
        <fullName evidence="6">p-loop containing nucleoside triphosphate hydrolase protein</fullName>
    </submittedName>
</protein>
<dbReference type="Pfam" id="PF01031">
    <property type="entry name" value="Dynamin_M"/>
    <property type="match status" value="1"/>
</dbReference>
<evidence type="ECO:0000259" key="5">
    <source>
        <dbReference type="PROSITE" id="PS51718"/>
    </source>
</evidence>
<dbReference type="InterPro" id="IPR030381">
    <property type="entry name" value="G_DYNAMIN_dom"/>
</dbReference>
<organism evidence="6 7">
    <name type="scientific">Neocallimastix californiae</name>
    <dbReference type="NCBI Taxonomy" id="1754190"/>
    <lineage>
        <taxon>Eukaryota</taxon>
        <taxon>Fungi</taxon>
        <taxon>Fungi incertae sedis</taxon>
        <taxon>Chytridiomycota</taxon>
        <taxon>Chytridiomycota incertae sedis</taxon>
        <taxon>Neocallimastigomycetes</taxon>
        <taxon>Neocallimastigales</taxon>
        <taxon>Neocallimastigaceae</taxon>
        <taxon>Neocallimastix</taxon>
    </lineage>
</organism>
<dbReference type="Proteomes" id="UP000193920">
    <property type="component" value="Unassembled WGS sequence"/>
</dbReference>
<dbReference type="Gene3D" id="3.40.50.300">
    <property type="entry name" value="P-loop containing nucleotide triphosphate hydrolases"/>
    <property type="match status" value="1"/>
</dbReference>
<evidence type="ECO:0000256" key="1">
    <source>
        <dbReference type="ARBA" id="ARBA00022741"/>
    </source>
</evidence>
<dbReference type="GO" id="GO:0016020">
    <property type="term" value="C:membrane"/>
    <property type="evidence" value="ECO:0007669"/>
    <property type="project" value="TreeGrafter"/>
</dbReference>
<dbReference type="PROSITE" id="PS51718">
    <property type="entry name" value="G_DYNAMIN_2"/>
    <property type="match status" value="1"/>
</dbReference>
<dbReference type="SUPFAM" id="SSF52540">
    <property type="entry name" value="P-loop containing nucleoside triphosphate hydrolases"/>
    <property type="match status" value="1"/>
</dbReference>
<proteinExistence type="predicted"/>
<dbReference type="InterPro" id="IPR022812">
    <property type="entry name" value="Dynamin"/>
</dbReference>
<dbReference type="EMBL" id="MCOG01000010">
    <property type="protein sequence ID" value="ORY81694.1"/>
    <property type="molecule type" value="Genomic_DNA"/>
</dbReference>
<feature type="region of interest" description="Disordered" evidence="3">
    <location>
        <begin position="550"/>
        <end position="608"/>
    </location>
</feature>
<keyword evidence="7" id="KW-1185">Reference proteome</keyword>
<dbReference type="PANTHER" id="PTHR11566">
    <property type="entry name" value="DYNAMIN"/>
    <property type="match status" value="1"/>
</dbReference>
<evidence type="ECO:0000313" key="6">
    <source>
        <dbReference type="EMBL" id="ORY81694.1"/>
    </source>
</evidence>
<dbReference type="GO" id="GO:0005874">
    <property type="term" value="C:microtubule"/>
    <property type="evidence" value="ECO:0007669"/>
    <property type="project" value="TreeGrafter"/>
</dbReference>
<name>A0A1Y2FE50_9FUNG</name>
<gene>
    <name evidence="6" type="ORF">LY90DRAFT_697674</name>
</gene>
<feature type="compositionally biased region" description="Acidic residues" evidence="3">
    <location>
        <begin position="552"/>
        <end position="564"/>
    </location>
</feature>
<sequence length="760" mass="90353">MAEEYFSKIRHYLDIFDKISEIICNDSGEGLINLPKTVIIGMQSTGKSSILKRITGLNIPCDNKRCTVCPLQIRLRKAMDREYTRIKINDSNHVWYEIENDEIAEKIIECQKEIVKNGNSPISDKLIILEVNRNENPDLTLIDLPGVTYDQSIQEEFLINMIIEYIKDPETIVLFTHDGTQDFTTNGAIKILRKIEEDYKDSKISKRTVPIITKIDKTDIQHLRNIYIDQKKQFNFKYPPIMVRNGSYEELDKDISEEDLKKKEDAIINNPHLKQYYHNPQGIKSLVNLLINIQNEYIVNYKPEIKNKIKEYLEKLKATYENFPKLCENRQDYNEEIADVIASFEELLEDQFDKADSLLPNSDLDAFDYCLETKIRMKFNQFQEKYTQQFYSFLTINYYRKLEKILFNSKRLKLDNFYGEECVYKILKRNLRTYFSSIYCLIKEVRSLILYEVEKSFNKAFKKYEGMLDQFINESRQTLTKLSDENLDLCTKYFEYQKNIEKAGIYSVNKYYLNIANMIQNQIEKCLYQGETIIIDDILKNKQKYEVKIEEEKEEEKEEEEGEGEGEKEKEKEVEVEEEEEEEKNKSENTEETQYEEESDEEKEVTDINMDIKNENISNLIKNNYGNINPENDMQEYFYFYTCLDKEVFIKFIKDLNDLNNNGYQVNKDIIKIICSIYSYLKVFMDRFLDNIYKGCLYHLLYPFQEKRFSTNLIKKFSDMTDEDLNKIIGGSDETKMKIANYENKINELTKIYYQLDGLC</sequence>
<dbReference type="GO" id="GO:0005737">
    <property type="term" value="C:cytoplasm"/>
    <property type="evidence" value="ECO:0007669"/>
    <property type="project" value="TreeGrafter"/>
</dbReference>
<dbReference type="Pfam" id="PF00350">
    <property type="entry name" value="Dynamin_N"/>
    <property type="match status" value="1"/>
</dbReference>
<dbReference type="AlphaFoldDB" id="A0A1Y2FE50"/>
<evidence type="ECO:0000313" key="7">
    <source>
        <dbReference type="Proteomes" id="UP000193920"/>
    </source>
</evidence>
<dbReference type="GO" id="GO:0005525">
    <property type="term" value="F:GTP binding"/>
    <property type="evidence" value="ECO:0007669"/>
    <property type="project" value="InterPro"/>
</dbReference>
<feature type="domain" description="GED" evidence="4">
    <location>
        <begin position="670"/>
        <end position="760"/>
    </location>
</feature>
<comment type="caution">
    <text evidence="6">The sequence shown here is derived from an EMBL/GenBank/DDBJ whole genome shotgun (WGS) entry which is preliminary data.</text>
</comment>
<dbReference type="STRING" id="1754190.A0A1Y2FE50"/>
<keyword evidence="2" id="KW-0342">GTP-binding</keyword>
<dbReference type="InterPro" id="IPR045063">
    <property type="entry name" value="Dynamin_N"/>
</dbReference>
<evidence type="ECO:0000256" key="3">
    <source>
        <dbReference type="SAM" id="MobiDB-lite"/>
    </source>
</evidence>
<evidence type="ECO:0000259" key="4">
    <source>
        <dbReference type="PROSITE" id="PS51388"/>
    </source>
</evidence>
<dbReference type="GO" id="GO:0003924">
    <property type="term" value="F:GTPase activity"/>
    <property type="evidence" value="ECO:0007669"/>
    <property type="project" value="InterPro"/>
</dbReference>
<dbReference type="SMART" id="SM00053">
    <property type="entry name" value="DYNc"/>
    <property type="match status" value="1"/>
</dbReference>